<protein>
    <recommendedName>
        <fullName evidence="3">Lipoprotein</fullName>
    </recommendedName>
</protein>
<feature type="chain" id="PRO_5004166014" description="Lipoprotein" evidence="1">
    <location>
        <begin position="21"/>
        <end position="281"/>
    </location>
</feature>
<dbReference type="eggNOG" id="ENOG5030032">
    <property type="taxonomic scope" value="Bacteria"/>
</dbReference>
<reference evidence="2" key="1">
    <citation type="submission" date="2006-09" db="EMBL/GenBank/DDBJ databases">
        <title>Complete sequence of Rhodopseudomonas palustris BisA53.</title>
        <authorList>
            <consortium name="US DOE Joint Genome Institute"/>
            <person name="Copeland A."/>
            <person name="Lucas S."/>
            <person name="Lapidus A."/>
            <person name="Barry K."/>
            <person name="Detter J.C."/>
            <person name="Glavina del Rio T."/>
            <person name="Hammon N."/>
            <person name="Israni S."/>
            <person name="Dalin E."/>
            <person name="Tice H."/>
            <person name="Pitluck S."/>
            <person name="Chain P."/>
            <person name="Malfatti S."/>
            <person name="Shin M."/>
            <person name="Vergez L."/>
            <person name="Schmutz J."/>
            <person name="Larimer F."/>
            <person name="Land M."/>
            <person name="Hauser L."/>
            <person name="Pelletier D.A."/>
            <person name="Kyrpides N."/>
            <person name="Kim E."/>
            <person name="Harwood C.S."/>
            <person name="Oda Y."/>
            <person name="Richardson P."/>
        </authorList>
    </citation>
    <scope>NUCLEOTIDE SEQUENCE [LARGE SCALE GENOMIC DNA]</scope>
    <source>
        <strain evidence="2">BisA53</strain>
    </source>
</reference>
<dbReference type="AlphaFoldDB" id="Q07TC3"/>
<dbReference type="STRING" id="316055.RPE_0855"/>
<name>Q07TC3_RHOP5</name>
<accession>Q07TC3</accession>
<dbReference type="EMBL" id="CP000463">
    <property type="protein sequence ID" value="ABJ04811.1"/>
    <property type="molecule type" value="Genomic_DNA"/>
</dbReference>
<sequence>MRAAKTAALFSLLCSLGGCGTYVPSLGDWPNNSYGDSVAMINSIVHSVRCELRQAVTQVVGTDVAASRLRRSRRAYADFLDNWGAQVVFTFTIVEKSTVNPNAVWAPPSPATAVFTLAGGVTASAEATRVEKLNFFYTVRELYLRDGETCEPSGLYANSSFLIKNDLKIAELLESRMLPIVTGNASAPGSSDSNAITHQVSFEVISSGGITPTWKLTRATINGSESFLSASRGRTHDMIVTFGPIDKPRGGKSLIAIAEQSHFTTQLTAGFRAGVRSTLPR</sequence>
<dbReference type="KEGG" id="rpe:RPE_0855"/>
<gene>
    <name evidence="2" type="ordered locus">RPE_0855</name>
</gene>
<feature type="signal peptide" evidence="1">
    <location>
        <begin position="1"/>
        <end position="20"/>
    </location>
</feature>
<dbReference type="HOGENOM" id="CLU_990006_0_0_5"/>
<evidence type="ECO:0000313" key="2">
    <source>
        <dbReference type="EMBL" id="ABJ04811.1"/>
    </source>
</evidence>
<keyword evidence="1" id="KW-0732">Signal</keyword>
<proteinExistence type="predicted"/>
<dbReference type="OrthoDB" id="8253592at2"/>
<dbReference type="PROSITE" id="PS51257">
    <property type="entry name" value="PROKAR_LIPOPROTEIN"/>
    <property type="match status" value="1"/>
</dbReference>
<evidence type="ECO:0000256" key="1">
    <source>
        <dbReference type="SAM" id="SignalP"/>
    </source>
</evidence>
<evidence type="ECO:0008006" key="3">
    <source>
        <dbReference type="Google" id="ProtNLM"/>
    </source>
</evidence>
<organism evidence="2">
    <name type="scientific">Rhodopseudomonas palustris (strain BisA53)</name>
    <dbReference type="NCBI Taxonomy" id="316055"/>
    <lineage>
        <taxon>Bacteria</taxon>
        <taxon>Pseudomonadati</taxon>
        <taxon>Pseudomonadota</taxon>
        <taxon>Alphaproteobacteria</taxon>
        <taxon>Hyphomicrobiales</taxon>
        <taxon>Nitrobacteraceae</taxon>
        <taxon>Rhodopseudomonas</taxon>
    </lineage>
</organism>